<dbReference type="PANTHER" id="PTHR28626">
    <property type="entry name" value="SRR1-LIKE PROTEIN"/>
    <property type="match status" value="1"/>
</dbReference>
<dbReference type="Pfam" id="PF07985">
    <property type="entry name" value="SRR1"/>
    <property type="match status" value="1"/>
</dbReference>
<dbReference type="Proteomes" id="UP000654370">
    <property type="component" value="Unassembled WGS sequence"/>
</dbReference>
<sequence>MEFKYQTVKSRRNKKNAKKKPFMKVSSEWTSSDVTQLLDRRREVLLESKFYADLLVMLKDKLVPTKPHDIVCYGIGSIQESKNAQFQFVLAILLRDLLKIPGTMYIYDPVFTDLDKEVCKNYDMDLIETNEQGKRTVDKPTLFYMPHCGKTLYSNTLSVNWSEKDLANVIVVGNRFENYTEGLLDRELKRDCPYLLPAVKVVACTPFPPEFDNNQIFNDLCVQAFPKDTLASVKSNFWQPLTPEPKTEDNVPDDVI</sequence>
<protein>
    <recommendedName>
        <fullName evidence="2">SRR1-like domain-containing protein</fullName>
    </recommendedName>
</protein>
<evidence type="ECO:0000256" key="1">
    <source>
        <dbReference type="ARBA" id="ARBA00009856"/>
    </source>
</evidence>
<name>A0A8H7UP03_MORIS</name>
<evidence type="ECO:0000259" key="2">
    <source>
        <dbReference type="Pfam" id="PF07985"/>
    </source>
</evidence>
<dbReference type="InterPro" id="IPR040044">
    <property type="entry name" value="SRR1L"/>
</dbReference>
<proteinExistence type="inferred from homology"/>
<gene>
    <name evidence="3" type="ORF">INT43_002221</name>
</gene>
<dbReference type="AlphaFoldDB" id="A0A8H7UP03"/>
<evidence type="ECO:0000313" key="3">
    <source>
        <dbReference type="EMBL" id="KAG2185784.1"/>
    </source>
</evidence>
<dbReference type="EMBL" id="JAEPQZ010000001">
    <property type="protein sequence ID" value="KAG2185784.1"/>
    <property type="molecule type" value="Genomic_DNA"/>
</dbReference>
<organism evidence="3 4">
    <name type="scientific">Mortierella isabellina</name>
    <name type="common">Filamentous fungus</name>
    <name type="synonym">Umbelopsis isabellina</name>
    <dbReference type="NCBI Taxonomy" id="91625"/>
    <lineage>
        <taxon>Eukaryota</taxon>
        <taxon>Fungi</taxon>
        <taxon>Fungi incertae sedis</taxon>
        <taxon>Mucoromycota</taxon>
        <taxon>Mucoromycotina</taxon>
        <taxon>Umbelopsidomycetes</taxon>
        <taxon>Umbelopsidales</taxon>
        <taxon>Umbelopsidaceae</taxon>
        <taxon>Umbelopsis</taxon>
    </lineage>
</organism>
<dbReference type="GO" id="GO:0005634">
    <property type="term" value="C:nucleus"/>
    <property type="evidence" value="ECO:0007669"/>
    <property type="project" value="TreeGrafter"/>
</dbReference>
<comment type="similarity">
    <text evidence="1">Belongs to the SRR1 family.</text>
</comment>
<dbReference type="InterPro" id="IPR012942">
    <property type="entry name" value="SRR1-like"/>
</dbReference>
<feature type="domain" description="SRR1-like" evidence="2">
    <location>
        <begin position="62"/>
        <end position="223"/>
    </location>
</feature>
<dbReference type="GO" id="GO:0005737">
    <property type="term" value="C:cytoplasm"/>
    <property type="evidence" value="ECO:0007669"/>
    <property type="project" value="TreeGrafter"/>
</dbReference>
<reference evidence="3" key="1">
    <citation type="submission" date="2020-12" db="EMBL/GenBank/DDBJ databases">
        <title>Metabolic potential, ecology and presence of endohyphal bacteria is reflected in genomic diversity of Mucoromycotina.</title>
        <authorList>
            <person name="Muszewska A."/>
            <person name="Okrasinska A."/>
            <person name="Steczkiewicz K."/>
            <person name="Drgas O."/>
            <person name="Orlowska M."/>
            <person name="Perlinska-Lenart U."/>
            <person name="Aleksandrzak-Piekarczyk T."/>
            <person name="Szatraj K."/>
            <person name="Zielenkiewicz U."/>
            <person name="Pilsyk S."/>
            <person name="Malc E."/>
            <person name="Mieczkowski P."/>
            <person name="Kruszewska J.S."/>
            <person name="Biernat P."/>
            <person name="Pawlowska J."/>
        </authorList>
    </citation>
    <scope>NUCLEOTIDE SEQUENCE</scope>
    <source>
        <strain evidence="3">WA0000067209</strain>
    </source>
</reference>
<evidence type="ECO:0000313" key="4">
    <source>
        <dbReference type="Proteomes" id="UP000654370"/>
    </source>
</evidence>
<comment type="caution">
    <text evidence="3">The sequence shown here is derived from an EMBL/GenBank/DDBJ whole genome shotgun (WGS) entry which is preliminary data.</text>
</comment>
<accession>A0A8H7UP03</accession>
<dbReference type="OrthoDB" id="551431at2759"/>
<dbReference type="PANTHER" id="PTHR28626:SF3">
    <property type="entry name" value="SRR1-LIKE PROTEIN"/>
    <property type="match status" value="1"/>
</dbReference>
<keyword evidence="4" id="KW-1185">Reference proteome</keyword>